<dbReference type="EC" id="2.4.1.11" evidence="10"/>
<evidence type="ECO:0000256" key="6">
    <source>
        <dbReference type="ARBA" id="ARBA00022679"/>
    </source>
</evidence>
<proteinExistence type="inferred from homology"/>
<dbReference type="FunFam" id="3.40.50.2000:FF:000014">
    <property type="entry name" value="Glycogen [starch] synthase"/>
    <property type="match status" value="1"/>
</dbReference>
<evidence type="ECO:0000256" key="7">
    <source>
        <dbReference type="ARBA" id="ARBA00023056"/>
    </source>
</evidence>
<feature type="compositionally biased region" description="Acidic residues" evidence="11">
    <location>
        <begin position="786"/>
        <end position="802"/>
    </location>
</feature>
<evidence type="ECO:0000256" key="3">
    <source>
        <dbReference type="ARBA" id="ARBA00022533"/>
    </source>
</evidence>
<evidence type="ECO:0000256" key="10">
    <source>
        <dbReference type="RuleBase" id="RU363104"/>
    </source>
</evidence>
<evidence type="ECO:0000256" key="4">
    <source>
        <dbReference type="ARBA" id="ARBA00022553"/>
    </source>
</evidence>
<name>S7PN66_MYOBR</name>
<comment type="function">
    <text evidence="8">Glycogen synthase participates in the glycogen biosynthetic process along with glycogenin and glycogen branching enzyme. Extends the primer composed of a few glucose units formed by glycogenin by adding new glucose units to it. In this context, glycogen synthase transfers the glycosyl residue from UDP-Glc to the non-reducing end of alpha-1,4-glucan.</text>
</comment>
<keyword evidence="3" id="KW-0021">Allosteric enzyme</keyword>
<keyword evidence="6 10" id="KW-0808">Transferase</keyword>
<keyword evidence="13" id="KW-1185">Reference proteome</keyword>
<evidence type="ECO:0000313" key="12">
    <source>
        <dbReference type="EMBL" id="EPQ09777.1"/>
    </source>
</evidence>
<dbReference type="Pfam" id="PF05693">
    <property type="entry name" value="Glycogen_syn"/>
    <property type="match status" value="1"/>
</dbReference>
<accession>S7PN66</accession>
<keyword evidence="5 10" id="KW-0328">Glycosyltransferase</keyword>
<dbReference type="EMBL" id="KE162842">
    <property type="protein sequence ID" value="EPQ09777.1"/>
    <property type="molecule type" value="Genomic_DNA"/>
</dbReference>
<evidence type="ECO:0000256" key="1">
    <source>
        <dbReference type="ARBA" id="ARBA00004964"/>
    </source>
</evidence>
<dbReference type="Proteomes" id="UP000052978">
    <property type="component" value="Unassembled WGS sequence"/>
</dbReference>
<comment type="similarity">
    <text evidence="2 10">Belongs to the glycosyltransferase 3 family.</text>
</comment>
<dbReference type="GO" id="GO:0004373">
    <property type="term" value="F:alpha-1,4-glucan glucosyltransferase (UDP-glucose donor) activity"/>
    <property type="evidence" value="ECO:0007669"/>
    <property type="project" value="UniProtKB-EC"/>
</dbReference>
<comment type="pathway">
    <text evidence="1 10">Glycan biosynthesis; glycogen biosynthesis.</text>
</comment>
<dbReference type="GO" id="GO:0005737">
    <property type="term" value="C:cytoplasm"/>
    <property type="evidence" value="ECO:0007669"/>
    <property type="project" value="TreeGrafter"/>
</dbReference>
<evidence type="ECO:0000256" key="9">
    <source>
        <dbReference type="ARBA" id="ARBA00047345"/>
    </source>
</evidence>
<gene>
    <name evidence="12" type="ORF">D623_10010206</name>
</gene>
<evidence type="ECO:0000256" key="8">
    <source>
        <dbReference type="ARBA" id="ARBA00043883"/>
    </source>
</evidence>
<dbReference type="InterPro" id="IPR008631">
    <property type="entry name" value="Glycogen_synth"/>
</dbReference>
<dbReference type="PANTHER" id="PTHR10176:SF1">
    <property type="entry name" value="GLYCOGEN [STARCH] SYNTHASE, LIVER"/>
    <property type="match status" value="1"/>
</dbReference>
<dbReference type="Gene3D" id="3.40.50.2000">
    <property type="entry name" value="Glycogen Phosphorylase B"/>
    <property type="match status" value="2"/>
</dbReference>
<keyword evidence="7 10" id="KW-0320">Glycogen biosynthesis</keyword>
<evidence type="ECO:0000313" key="13">
    <source>
        <dbReference type="Proteomes" id="UP000052978"/>
    </source>
</evidence>
<sequence length="831" mass="96133">MLRGRSLSVTSLSGLPQWEVEELPVEDLLLFEVAWEVTNKVGGIYTVIQTKARTTADEWGDNYFLIGPYFEQNMKTQVEKCEPANDAVRRAVDIMNKHGCQVHFGRWLIEGSPYVVLFDIGFSAWNLDRWKGDLWEACSVGIPYHDREANDMLIFGSLTAWFLKEVTDHADGKHVITQFHEWQAGTGLILSRARKLPIATIFTTHATLLGRYLCAANIDFYNHLDEFDIDKEAGERQIYHRYCMERASVHCAHVFTTVSEITAIEAEHMLKRKPDVVTPNGLNVKKFSAMHEFQNLHAMYKARIQEFVRGHFYGHLDFDLEKTLFFFIAGRYEFSNKGADIFLESLSRLNFLLRFDIDKEAGERQIYHRYCMERASVHCAHVFTTVSEITAIEAEHMLKRKPDVVTPNGLNVKKFSAMHEFQNLHAMYKARIQEFVRGHFYGHLDFDLEKTLFFFIAGRYEFSNKGADIFLESLSRLNFLLRMHKSDVTVVVFFIMPAKTNNFNVETLKGQAVRKQLWDIAHSVKEKFGKKLYDALLRGEIPDMNNILDRDDLTIMKRAIFSTQRQSLPPVTTHNMMDDSTDPILSTIRRIGLFNSRTDRVKVILHPEFLSSTSPLLPMDYEEFVRGCHLGVFPSYYEPWGYTPAECTVMGIPSVTTNLSGFGCFMQEHVADPTAYGIYIVDRRFRSPDDSCNQLTKFLYGFCKQSRRQRIIQRNRTERLSDLLDWRYLGRYYQHARHLTLSRAFPDKFHVESTSPPTTEGFKYPRPSSVPPSPTGSQVSSPQSSDVEDEDEDERYNEEEEAERDRLNIKSPFSLGHVPHGKKKLHGEYKN</sequence>
<reference evidence="12 13" key="1">
    <citation type="journal article" date="2013" name="Nat. Commun.">
        <title>Genome analysis reveals insights into physiology and longevity of the Brandt's bat Myotis brandtii.</title>
        <authorList>
            <person name="Seim I."/>
            <person name="Fang X."/>
            <person name="Xiong Z."/>
            <person name="Lobanov A.V."/>
            <person name="Huang Z."/>
            <person name="Ma S."/>
            <person name="Feng Y."/>
            <person name="Turanov A.A."/>
            <person name="Zhu Y."/>
            <person name="Lenz T.L."/>
            <person name="Gerashchenko M.V."/>
            <person name="Fan D."/>
            <person name="Hee Yim S."/>
            <person name="Yao X."/>
            <person name="Jordan D."/>
            <person name="Xiong Y."/>
            <person name="Ma Y."/>
            <person name="Lyapunov A.N."/>
            <person name="Chen G."/>
            <person name="Kulakova O.I."/>
            <person name="Sun Y."/>
            <person name="Lee S.G."/>
            <person name="Bronson R.T."/>
            <person name="Moskalev A.A."/>
            <person name="Sunyaev S.R."/>
            <person name="Zhang G."/>
            <person name="Krogh A."/>
            <person name="Wang J."/>
            <person name="Gladyshev V.N."/>
        </authorList>
    </citation>
    <scope>NUCLEOTIDE SEQUENCE [LARGE SCALE GENOMIC DNA]</scope>
</reference>
<dbReference type="FunFam" id="3.40.50.2000:FF:000028">
    <property type="entry name" value="Glycogen [starch] synthase"/>
    <property type="match status" value="1"/>
</dbReference>
<organism evidence="12 13">
    <name type="scientific">Myotis brandtii</name>
    <name type="common">Brandt's bat</name>
    <dbReference type="NCBI Taxonomy" id="109478"/>
    <lineage>
        <taxon>Eukaryota</taxon>
        <taxon>Metazoa</taxon>
        <taxon>Chordata</taxon>
        <taxon>Craniata</taxon>
        <taxon>Vertebrata</taxon>
        <taxon>Euteleostomi</taxon>
        <taxon>Mammalia</taxon>
        <taxon>Eutheria</taxon>
        <taxon>Laurasiatheria</taxon>
        <taxon>Chiroptera</taxon>
        <taxon>Yangochiroptera</taxon>
        <taxon>Vespertilionidae</taxon>
        <taxon>Myotis</taxon>
    </lineage>
</organism>
<dbReference type="SUPFAM" id="SSF53756">
    <property type="entry name" value="UDP-Glycosyltransferase/glycogen phosphorylase"/>
    <property type="match status" value="3"/>
</dbReference>
<comment type="catalytic activity">
    <reaction evidence="9">
        <text>[(1-&gt;4)-alpha-D-glucosyl](n) + UDP-alpha-D-glucose = [(1-&gt;4)-alpha-D-glucosyl](n+1) + UDP + H(+)</text>
        <dbReference type="Rhea" id="RHEA:18549"/>
        <dbReference type="Rhea" id="RHEA-COMP:9584"/>
        <dbReference type="Rhea" id="RHEA-COMP:9587"/>
        <dbReference type="ChEBI" id="CHEBI:15378"/>
        <dbReference type="ChEBI" id="CHEBI:15444"/>
        <dbReference type="ChEBI" id="CHEBI:58223"/>
        <dbReference type="ChEBI" id="CHEBI:58885"/>
        <dbReference type="EC" id="2.4.1.11"/>
    </reaction>
    <physiologicalReaction direction="left-to-right" evidence="9">
        <dbReference type="Rhea" id="RHEA:18550"/>
    </physiologicalReaction>
</comment>
<evidence type="ECO:0000256" key="11">
    <source>
        <dbReference type="SAM" id="MobiDB-lite"/>
    </source>
</evidence>
<keyword evidence="4" id="KW-0597">Phosphoprotein</keyword>
<evidence type="ECO:0000256" key="2">
    <source>
        <dbReference type="ARBA" id="ARBA00010686"/>
    </source>
</evidence>
<protein>
    <recommendedName>
        <fullName evidence="10">Glycogen [starch] synthase</fullName>
        <ecNumber evidence="10">2.4.1.11</ecNumber>
    </recommendedName>
</protein>
<comment type="function">
    <text evidence="10">Transfers the glycosyl residue from UDP-Glc to the non-reducing end of alpha-1,4-glucan.</text>
</comment>
<dbReference type="UniPathway" id="UPA00164"/>
<dbReference type="Gene3D" id="6.10.260.10">
    <property type="match status" value="1"/>
</dbReference>
<feature type="compositionally biased region" description="Low complexity" evidence="11">
    <location>
        <begin position="775"/>
        <end position="785"/>
    </location>
</feature>
<dbReference type="AlphaFoldDB" id="S7PN66"/>
<dbReference type="PANTHER" id="PTHR10176">
    <property type="entry name" value="GLYCOGEN SYNTHASE"/>
    <property type="match status" value="1"/>
</dbReference>
<evidence type="ECO:0000256" key="5">
    <source>
        <dbReference type="ARBA" id="ARBA00022676"/>
    </source>
</evidence>
<feature type="region of interest" description="Disordered" evidence="11">
    <location>
        <begin position="752"/>
        <end position="831"/>
    </location>
</feature>
<dbReference type="GO" id="GO:0005978">
    <property type="term" value="P:glycogen biosynthetic process"/>
    <property type="evidence" value="ECO:0007669"/>
    <property type="project" value="UniProtKB-UniPathway"/>
</dbReference>
<dbReference type="eggNOG" id="KOG3742">
    <property type="taxonomic scope" value="Eukaryota"/>
</dbReference>